<dbReference type="GO" id="GO:0009055">
    <property type="term" value="F:electron transfer activity"/>
    <property type="evidence" value="ECO:0007669"/>
    <property type="project" value="InterPro"/>
</dbReference>
<evidence type="ECO:0000256" key="1">
    <source>
        <dbReference type="ARBA" id="ARBA00022448"/>
    </source>
</evidence>
<evidence type="ECO:0000256" key="4">
    <source>
        <dbReference type="ARBA" id="ARBA00022723"/>
    </source>
</evidence>
<evidence type="ECO:0000256" key="5">
    <source>
        <dbReference type="ARBA" id="ARBA00022982"/>
    </source>
</evidence>
<keyword evidence="2" id="KW-0602">Photosynthesis</keyword>
<proteinExistence type="predicted"/>
<reference evidence="9" key="2">
    <citation type="journal article" date="2022" name="Microbiol. Resour. Announc.">
        <title>Metagenome Sequencing to Explore Phylogenomics of Terrestrial Cyanobacteria.</title>
        <authorList>
            <person name="Ward R.D."/>
            <person name="Stajich J.E."/>
            <person name="Johansen J.R."/>
            <person name="Huntemann M."/>
            <person name="Clum A."/>
            <person name="Foster B."/>
            <person name="Foster B."/>
            <person name="Roux S."/>
            <person name="Palaniappan K."/>
            <person name="Varghese N."/>
            <person name="Mukherjee S."/>
            <person name="Reddy T.B.K."/>
            <person name="Daum C."/>
            <person name="Copeland A."/>
            <person name="Chen I.A."/>
            <person name="Ivanova N.N."/>
            <person name="Kyrpides N.C."/>
            <person name="Shapiro N."/>
            <person name="Eloe-Fadrosh E.A."/>
            <person name="Pietrasiak N."/>
        </authorList>
    </citation>
    <scope>NUCLEOTIDE SEQUENCE</scope>
    <source>
        <strain evidence="9">UHER 2000/2452</strain>
    </source>
</reference>
<accession>A0A951QE92</accession>
<dbReference type="GO" id="GO:0046872">
    <property type="term" value="F:metal ion binding"/>
    <property type="evidence" value="ECO:0007669"/>
    <property type="project" value="UniProtKB-KW"/>
</dbReference>
<keyword evidence="3 7" id="KW-0349">Heme</keyword>
<feature type="domain" description="Cytochrome c" evidence="8">
    <location>
        <begin position="52"/>
        <end position="143"/>
    </location>
</feature>
<evidence type="ECO:0000256" key="3">
    <source>
        <dbReference type="ARBA" id="ARBA00022617"/>
    </source>
</evidence>
<sequence length="154" mass="16591">MAILMICGSLAVGNSYAQAGAIDAYVLRYLDAADPVELAIDETRRTQLFSAAQLSEGKRLFGESCTNCHVGGATLPDPTQPLSLSALQGAMPPRDTVRSLIAFLRQPMTYDGSEESFGCRQIPESWMSQEKVENLAAFILRAAQKAPGWGTSSF</sequence>
<evidence type="ECO:0000313" key="9">
    <source>
        <dbReference type="EMBL" id="MBW4661647.1"/>
    </source>
</evidence>
<evidence type="ECO:0000259" key="8">
    <source>
        <dbReference type="PROSITE" id="PS51007"/>
    </source>
</evidence>
<evidence type="ECO:0000256" key="2">
    <source>
        <dbReference type="ARBA" id="ARBA00022531"/>
    </source>
</evidence>
<dbReference type="GO" id="GO:0020037">
    <property type="term" value="F:heme binding"/>
    <property type="evidence" value="ECO:0007669"/>
    <property type="project" value="InterPro"/>
</dbReference>
<protein>
    <submittedName>
        <fullName evidence="9">Photosystem II cytochrome PsbV2</fullName>
    </submittedName>
</protein>
<organism evidence="9 10">
    <name type="scientific">Drouetiella hepatica Uher 2000/2452</name>
    <dbReference type="NCBI Taxonomy" id="904376"/>
    <lineage>
        <taxon>Bacteria</taxon>
        <taxon>Bacillati</taxon>
        <taxon>Cyanobacteriota</taxon>
        <taxon>Cyanophyceae</taxon>
        <taxon>Oculatellales</taxon>
        <taxon>Oculatellaceae</taxon>
        <taxon>Drouetiella</taxon>
    </lineage>
</organism>
<dbReference type="Pfam" id="PF14495">
    <property type="entry name" value="Cytochrom_C550"/>
    <property type="match status" value="1"/>
</dbReference>
<dbReference type="SUPFAM" id="SSF46626">
    <property type="entry name" value="Cytochrome c"/>
    <property type="match status" value="1"/>
</dbReference>
<dbReference type="GO" id="GO:0015979">
    <property type="term" value="P:photosynthesis"/>
    <property type="evidence" value="ECO:0007669"/>
    <property type="project" value="UniProtKB-KW"/>
</dbReference>
<dbReference type="Gene3D" id="1.10.760.10">
    <property type="entry name" value="Cytochrome c-like domain"/>
    <property type="match status" value="1"/>
</dbReference>
<gene>
    <name evidence="9" type="primary">psbV2</name>
    <name evidence="9" type="ORF">KME15_23505</name>
</gene>
<dbReference type="InterPro" id="IPR009056">
    <property type="entry name" value="Cyt_c-like_dom"/>
</dbReference>
<evidence type="ECO:0000256" key="6">
    <source>
        <dbReference type="ARBA" id="ARBA00023004"/>
    </source>
</evidence>
<keyword evidence="1" id="KW-0813">Transport</keyword>
<comment type="caution">
    <text evidence="9">The sequence shown here is derived from an EMBL/GenBank/DDBJ whole genome shotgun (WGS) entry which is preliminary data.</text>
</comment>
<dbReference type="Proteomes" id="UP000757435">
    <property type="component" value="Unassembled WGS sequence"/>
</dbReference>
<dbReference type="InterPro" id="IPR036909">
    <property type="entry name" value="Cyt_c-like_dom_sf"/>
</dbReference>
<evidence type="ECO:0000256" key="7">
    <source>
        <dbReference type="PROSITE-ProRule" id="PRU00433"/>
    </source>
</evidence>
<dbReference type="AlphaFoldDB" id="A0A951QE92"/>
<dbReference type="PROSITE" id="PS51007">
    <property type="entry name" value="CYTC"/>
    <property type="match status" value="1"/>
</dbReference>
<dbReference type="NCBIfam" id="TIGR03046">
    <property type="entry name" value="PS_II_psbV2"/>
    <property type="match status" value="1"/>
</dbReference>
<dbReference type="InterPro" id="IPR029490">
    <property type="entry name" value="Cytochrom_C550"/>
</dbReference>
<keyword evidence="6 7" id="KW-0408">Iron</keyword>
<dbReference type="EMBL" id="JAHHHD010000042">
    <property type="protein sequence ID" value="MBW4661647.1"/>
    <property type="molecule type" value="Genomic_DNA"/>
</dbReference>
<keyword evidence="5" id="KW-0249">Electron transport</keyword>
<keyword evidence="4 7" id="KW-0479">Metal-binding</keyword>
<reference evidence="9" key="1">
    <citation type="submission" date="2021-05" db="EMBL/GenBank/DDBJ databases">
        <authorList>
            <person name="Pietrasiak N."/>
            <person name="Ward R."/>
            <person name="Stajich J.E."/>
            <person name="Kurbessoian T."/>
        </authorList>
    </citation>
    <scope>NUCLEOTIDE SEQUENCE</scope>
    <source>
        <strain evidence="9">UHER 2000/2452</strain>
    </source>
</reference>
<evidence type="ECO:0000313" key="10">
    <source>
        <dbReference type="Proteomes" id="UP000757435"/>
    </source>
</evidence>
<name>A0A951QE92_9CYAN</name>